<dbReference type="InterPro" id="IPR016095">
    <property type="entry name" value="Ribosomal_uL1_3-a/b-sand"/>
</dbReference>
<dbReference type="GO" id="GO:0003735">
    <property type="term" value="F:structural constituent of ribosome"/>
    <property type="evidence" value="ECO:0007669"/>
    <property type="project" value="InterPro"/>
</dbReference>
<dbReference type="FunFam" id="3.40.50.790:FF:000001">
    <property type="entry name" value="50S ribosomal protein L1"/>
    <property type="match status" value="1"/>
</dbReference>
<evidence type="ECO:0000256" key="6">
    <source>
        <dbReference type="RuleBase" id="RU000659"/>
    </source>
</evidence>
<evidence type="ECO:0000313" key="7">
    <source>
        <dbReference type="EMBL" id="KAK9846470.1"/>
    </source>
</evidence>
<keyword evidence="2" id="KW-0699">rRNA-binding</keyword>
<dbReference type="Pfam" id="PF00687">
    <property type="entry name" value="Ribosomal_L1"/>
    <property type="match status" value="1"/>
</dbReference>
<dbReference type="NCBIfam" id="TIGR01169">
    <property type="entry name" value="rplA_bact"/>
    <property type="match status" value="1"/>
</dbReference>
<dbReference type="PANTHER" id="PTHR36427">
    <property type="entry name" value="54S RIBOSOMAL PROTEIN L1, MITOCHONDRIAL"/>
    <property type="match status" value="1"/>
</dbReference>
<keyword evidence="3" id="KW-0694">RNA-binding</keyword>
<dbReference type="Gene3D" id="3.30.190.20">
    <property type="match status" value="1"/>
</dbReference>
<dbReference type="InterPro" id="IPR005878">
    <property type="entry name" value="Ribosom_uL1_bac-type"/>
</dbReference>
<evidence type="ECO:0000256" key="4">
    <source>
        <dbReference type="ARBA" id="ARBA00022980"/>
    </source>
</evidence>
<comment type="similarity">
    <text evidence="1 6">Belongs to the universal ribosomal protein uL1 family.</text>
</comment>
<gene>
    <name evidence="7" type="ORF">WJX81_004697</name>
</gene>
<dbReference type="HAMAP" id="MF_01318_B">
    <property type="entry name" value="Ribosomal_uL1_B"/>
    <property type="match status" value="1"/>
</dbReference>
<dbReference type="InterPro" id="IPR028364">
    <property type="entry name" value="Ribosomal_uL1/biogenesis"/>
</dbReference>
<evidence type="ECO:0000256" key="5">
    <source>
        <dbReference type="ARBA" id="ARBA00023274"/>
    </source>
</evidence>
<dbReference type="Proteomes" id="UP001445335">
    <property type="component" value="Unassembled WGS sequence"/>
</dbReference>
<protein>
    <recommendedName>
        <fullName evidence="6">Ribosomal protein</fullName>
    </recommendedName>
</protein>
<dbReference type="PANTHER" id="PTHR36427:SF3">
    <property type="entry name" value="LARGE RIBOSOMAL SUBUNIT PROTEIN UL1M"/>
    <property type="match status" value="1"/>
</dbReference>
<evidence type="ECO:0000313" key="8">
    <source>
        <dbReference type="Proteomes" id="UP001445335"/>
    </source>
</evidence>
<dbReference type="InterPro" id="IPR023673">
    <property type="entry name" value="Ribosomal_uL1_CS"/>
</dbReference>
<accession>A0AAW1SLN4</accession>
<organism evidence="7 8">
    <name type="scientific">Elliptochloris bilobata</name>
    <dbReference type="NCBI Taxonomy" id="381761"/>
    <lineage>
        <taxon>Eukaryota</taxon>
        <taxon>Viridiplantae</taxon>
        <taxon>Chlorophyta</taxon>
        <taxon>core chlorophytes</taxon>
        <taxon>Trebouxiophyceae</taxon>
        <taxon>Trebouxiophyceae incertae sedis</taxon>
        <taxon>Elliptochloris clade</taxon>
        <taxon>Elliptochloris</taxon>
    </lineage>
</organism>
<dbReference type="GO" id="GO:0006412">
    <property type="term" value="P:translation"/>
    <property type="evidence" value="ECO:0007669"/>
    <property type="project" value="InterPro"/>
</dbReference>
<dbReference type="CDD" id="cd00403">
    <property type="entry name" value="Ribosomal_L1"/>
    <property type="match status" value="1"/>
</dbReference>
<keyword evidence="4 6" id="KW-0689">Ribosomal protein</keyword>
<evidence type="ECO:0000256" key="3">
    <source>
        <dbReference type="ARBA" id="ARBA00022884"/>
    </source>
</evidence>
<evidence type="ECO:0000256" key="2">
    <source>
        <dbReference type="ARBA" id="ARBA00022730"/>
    </source>
</evidence>
<dbReference type="Gene3D" id="3.40.50.790">
    <property type="match status" value="1"/>
</dbReference>
<dbReference type="EMBL" id="JALJOU010000001">
    <property type="protein sequence ID" value="KAK9846470.1"/>
    <property type="molecule type" value="Genomic_DNA"/>
</dbReference>
<name>A0AAW1SLN4_9CHLO</name>
<keyword evidence="5 6" id="KW-0687">Ribonucleoprotein</keyword>
<dbReference type="GO" id="GO:0015934">
    <property type="term" value="C:large ribosomal subunit"/>
    <property type="evidence" value="ECO:0007669"/>
    <property type="project" value="InterPro"/>
</dbReference>
<sequence length="322" mass="34312">MVATAMQPPHCLARPALARPVPAQWGCTSLAPSTAYPLRHAARQPARHAEVAVSSAEVDMDSLEKAAAAAGVEDDDTVIYQQTEKPRIKKRSRRFRAMEGKVPGRATQLEPLEAVKAALGTASLKFTETVEFHARLNIDPKYADQQLRATVNLPKGTGKELRVAVLCKPEVGVAAKEAGADFVGAEDLIDEIAGGMLDFDKLVATPDMMPKAAKLGRLLGPRGLMPNPKAGTVTVNVAEAVRDFKGGKVEYRADKAGNVHIGMGKANFTPDALLENLKAVQESIDTNRPAGAKGLFWKSVTLATTMGPGVRVNYSALRDLAA</sequence>
<dbReference type="AlphaFoldDB" id="A0AAW1SLN4"/>
<dbReference type="SUPFAM" id="SSF56808">
    <property type="entry name" value="Ribosomal protein L1"/>
    <property type="match status" value="1"/>
</dbReference>
<dbReference type="GO" id="GO:0019843">
    <property type="term" value="F:rRNA binding"/>
    <property type="evidence" value="ECO:0007669"/>
    <property type="project" value="UniProtKB-KW"/>
</dbReference>
<comment type="caution">
    <text evidence="7">The sequence shown here is derived from an EMBL/GenBank/DDBJ whole genome shotgun (WGS) entry which is preliminary data.</text>
</comment>
<evidence type="ECO:0000256" key="1">
    <source>
        <dbReference type="ARBA" id="ARBA00010531"/>
    </source>
</evidence>
<dbReference type="PROSITE" id="PS01199">
    <property type="entry name" value="RIBOSOMAL_L1"/>
    <property type="match status" value="1"/>
</dbReference>
<dbReference type="InterPro" id="IPR023674">
    <property type="entry name" value="Ribosomal_uL1-like"/>
</dbReference>
<proteinExistence type="inferred from homology"/>
<keyword evidence="8" id="KW-1185">Reference proteome</keyword>
<reference evidence="7 8" key="1">
    <citation type="journal article" date="2024" name="Nat. Commun.">
        <title>Phylogenomics reveals the evolutionary origins of lichenization in chlorophyte algae.</title>
        <authorList>
            <person name="Puginier C."/>
            <person name="Libourel C."/>
            <person name="Otte J."/>
            <person name="Skaloud P."/>
            <person name="Haon M."/>
            <person name="Grisel S."/>
            <person name="Petersen M."/>
            <person name="Berrin J.G."/>
            <person name="Delaux P.M."/>
            <person name="Dal Grande F."/>
            <person name="Keller J."/>
        </authorList>
    </citation>
    <scope>NUCLEOTIDE SEQUENCE [LARGE SCALE GENOMIC DNA]</scope>
    <source>
        <strain evidence="7 8">SAG 245.80</strain>
    </source>
</reference>